<comment type="caution">
    <text evidence="1">The sequence shown here is derived from an EMBL/GenBank/DDBJ whole genome shotgun (WGS) entry which is preliminary data.</text>
</comment>
<sequence>MEQVEVSMNEWAFTQGMVGYKRILESYGVYVPTTNDGFVVTKEQLKVLPDAFFYYFLNKYSVAKRHEKILNSWHSKWKKGNKNVKSLLNSRLKEIETKISKYFKDTDAGHIILEHVKSYRNEKTYHEVMDDWLNRIIENLYTREIDEKLTCNTFKTIYFQPYFGQVSFLNVIHNTKNIEGQKQLLMKDFIQPVLDEWDFIQAIDQGSTESAHNVLQHTEHKSLGSLKRPLKNKNSEEMNEYIQEEVLKCSLTDFRLGFFSFEESVFSPLALSLKNALNSTWNSDGKNYFPISALAKLLLFCAPAGATISNGKSVFIQFDGSFEQIYHTNEHYNTEADEEMSFDEVVFDLVSEQRLKADMLKKNYLILEYESDYKAKKTMLDYMILTPNLIHLFEKHSKLFGYIFYKNRTAFIKYLLKGVDTRIFIFETLRDKVKNNYSPLEVMFMTILRHFNQFYSKEGVNHMDSEKQQKYIWVLYKSAEQVRNKIGLKKAQGMAYRLLNSVQAGNRNTFMDTVMRVYISSELEMPSILLEALHEKSMDFETVANAWVSGLISKPNEEGEFNNV</sequence>
<gene>
    <name evidence="1" type="ORF">FH966_00190</name>
</gene>
<protein>
    <recommendedName>
        <fullName evidence="3">Type I-B CRISPR-associated protein Cas8b1/Cst1</fullName>
    </recommendedName>
</protein>
<evidence type="ECO:0000313" key="2">
    <source>
        <dbReference type="Proteomes" id="UP000319280"/>
    </source>
</evidence>
<dbReference type="EMBL" id="VJMZ01000001">
    <property type="protein sequence ID" value="TRM10260.1"/>
    <property type="molecule type" value="Genomic_DNA"/>
</dbReference>
<reference evidence="1 2" key="1">
    <citation type="submission" date="2019-07" db="EMBL/GenBank/DDBJ databases">
        <title>Genomic analysis of Lentibacillus sp. NKC851-2.</title>
        <authorList>
            <person name="Oh Y.J."/>
        </authorList>
    </citation>
    <scope>NUCLEOTIDE SEQUENCE [LARGE SCALE GENOMIC DNA]</scope>
    <source>
        <strain evidence="1 2">NKC851-2</strain>
    </source>
</reference>
<dbReference type="Proteomes" id="UP000319280">
    <property type="component" value="Unassembled WGS sequence"/>
</dbReference>
<evidence type="ECO:0000313" key="1">
    <source>
        <dbReference type="EMBL" id="TRM10260.1"/>
    </source>
</evidence>
<keyword evidence="2" id="KW-1185">Reference proteome</keyword>
<dbReference type="AlphaFoldDB" id="A0A549YEE9"/>
<dbReference type="RefSeq" id="WP_142789755.1">
    <property type="nucleotide sequence ID" value="NZ_VJMZ01000001.1"/>
</dbReference>
<organism evidence="1 2">
    <name type="scientific">Lentibacillus cibarius</name>
    <dbReference type="NCBI Taxonomy" id="2583219"/>
    <lineage>
        <taxon>Bacteria</taxon>
        <taxon>Bacillati</taxon>
        <taxon>Bacillota</taxon>
        <taxon>Bacilli</taxon>
        <taxon>Bacillales</taxon>
        <taxon>Bacillaceae</taxon>
        <taxon>Lentibacillus</taxon>
    </lineage>
</organism>
<accession>A0A549YEE9</accession>
<proteinExistence type="predicted"/>
<name>A0A549YEE9_9BACI</name>
<evidence type="ECO:0008006" key="3">
    <source>
        <dbReference type="Google" id="ProtNLM"/>
    </source>
</evidence>